<dbReference type="InterPro" id="IPR003770">
    <property type="entry name" value="MLTG-like"/>
</dbReference>
<dbReference type="PANTHER" id="PTHR30518:SF2">
    <property type="entry name" value="ENDOLYTIC MUREIN TRANSGLYCOSYLASE"/>
    <property type="match status" value="1"/>
</dbReference>
<dbReference type="Proteomes" id="UP000295367">
    <property type="component" value="Unassembled WGS sequence"/>
</dbReference>
<dbReference type="GO" id="GO:0071555">
    <property type="term" value="P:cell wall organization"/>
    <property type="evidence" value="ECO:0007669"/>
    <property type="project" value="UniProtKB-KW"/>
</dbReference>
<sequence length="332" mass="37225">MKAIKRLIKFVVLGLLVATGWMLYFVNTPLSLSQFPVEFNLKHGSSLKSVARQMTDAGILREPWSFSLLVRAYGKAGEIKAGNYQLEANLTPLELFYKITRGDVSQVELTFIEGWTFRQLRKSLDDHPGIEHKTADMSDQEVLSLVGASESQAEGLFFPDTYYFGTGMSDISILKRAYHIMQGHLSKSWKDRDPGLPYKSPYEALIMASIIEKETGKASERPLIAAVFINRLHLGMKLQTDPTVIYGLGERFDGNLRKIDLLTDTPYNTYTRTGLPPTPIALPGLESIQAALHPVKSSALYFVAKGQGEHQFSDSLVEHNRAVSRYQLNNKH</sequence>
<keyword evidence="3 7" id="KW-1133">Transmembrane helix</keyword>
<comment type="function">
    <text evidence="7">Functions as a peptidoglycan terminase that cleaves nascent peptidoglycan strands endolytically to terminate their elongation.</text>
</comment>
<protein>
    <recommendedName>
        <fullName evidence="7">Endolytic murein transglycosylase</fullName>
        <ecNumber evidence="7">4.2.2.29</ecNumber>
    </recommendedName>
    <alternativeName>
        <fullName evidence="7">Peptidoglycan lytic transglycosylase</fullName>
    </alternativeName>
    <alternativeName>
        <fullName evidence="7">Peptidoglycan polymerization terminase</fullName>
    </alternativeName>
</protein>
<dbReference type="RefSeq" id="WP_124947945.1">
    <property type="nucleotide sequence ID" value="NZ_BHVT01000073.1"/>
</dbReference>
<name>A0A4R3YE02_9PROT</name>
<keyword evidence="1 7" id="KW-1003">Cell membrane</keyword>
<dbReference type="OrthoDB" id="9814591at2"/>
<dbReference type="Pfam" id="PF02618">
    <property type="entry name" value="YceG"/>
    <property type="match status" value="1"/>
</dbReference>
<dbReference type="EMBL" id="SMCO01000001">
    <property type="protein sequence ID" value="TCV90072.1"/>
    <property type="molecule type" value="Genomic_DNA"/>
</dbReference>
<organism evidence="8 9">
    <name type="scientific">Sulfurirhabdus autotrophica</name>
    <dbReference type="NCBI Taxonomy" id="1706046"/>
    <lineage>
        <taxon>Bacteria</taxon>
        <taxon>Pseudomonadati</taxon>
        <taxon>Pseudomonadota</taxon>
        <taxon>Betaproteobacteria</taxon>
        <taxon>Nitrosomonadales</taxon>
        <taxon>Sulfuricellaceae</taxon>
        <taxon>Sulfurirhabdus</taxon>
    </lineage>
</organism>
<dbReference type="Gene3D" id="3.30.160.60">
    <property type="entry name" value="Classic Zinc Finger"/>
    <property type="match status" value="1"/>
</dbReference>
<evidence type="ECO:0000256" key="4">
    <source>
        <dbReference type="ARBA" id="ARBA00023136"/>
    </source>
</evidence>
<dbReference type="PANTHER" id="PTHR30518">
    <property type="entry name" value="ENDOLYTIC MUREIN TRANSGLYCOSYLASE"/>
    <property type="match status" value="1"/>
</dbReference>
<keyword evidence="9" id="KW-1185">Reference proteome</keyword>
<feature type="transmembrane region" description="Helical" evidence="7">
    <location>
        <begin position="7"/>
        <end position="26"/>
    </location>
</feature>
<accession>A0A4R3YE02</accession>
<comment type="subcellular location">
    <subcellularLocation>
        <location evidence="7">Cell inner membrane</location>
        <topology evidence="7">Single-pass membrane protein</topology>
    </subcellularLocation>
</comment>
<dbReference type="GO" id="GO:0005886">
    <property type="term" value="C:plasma membrane"/>
    <property type="evidence" value="ECO:0007669"/>
    <property type="project" value="UniProtKB-SubCell"/>
</dbReference>
<dbReference type="CDD" id="cd08010">
    <property type="entry name" value="MltG_like"/>
    <property type="match status" value="1"/>
</dbReference>
<evidence type="ECO:0000256" key="6">
    <source>
        <dbReference type="ARBA" id="ARBA00023316"/>
    </source>
</evidence>
<keyword evidence="5 7" id="KW-0456">Lyase</keyword>
<keyword evidence="7" id="KW-0997">Cell inner membrane</keyword>
<dbReference type="NCBIfam" id="TIGR00247">
    <property type="entry name" value="endolytic transglycosylase MltG"/>
    <property type="match status" value="1"/>
</dbReference>
<evidence type="ECO:0000256" key="5">
    <source>
        <dbReference type="ARBA" id="ARBA00023239"/>
    </source>
</evidence>
<evidence type="ECO:0000256" key="3">
    <source>
        <dbReference type="ARBA" id="ARBA00022989"/>
    </source>
</evidence>
<dbReference type="AlphaFoldDB" id="A0A4R3YE02"/>
<keyword evidence="4 7" id="KW-0472">Membrane</keyword>
<dbReference type="Gene3D" id="3.30.1490.480">
    <property type="entry name" value="Endolytic murein transglycosylase"/>
    <property type="match status" value="1"/>
</dbReference>
<evidence type="ECO:0000256" key="7">
    <source>
        <dbReference type="HAMAP-Rule" id="MF_02065"/>
    </source>
</evidence>
<gene>
    <name evidence="7" type="primary">mltG</name>
    <name evidence="8" type="ORF">EDC63_10137</name>
</gene>
<comment type="caution">
    <text evidence="8">The sequence shown here is derived from an EMBL/GenBank/DDBJ whole genome shotgun (WGS) entry which is preliminary data.</text>
</comment>
<proteinExistence type="inferred from homology"/>
<dbReference type="EC" id="4.2.2.29" evidence="7"/>
<keyword evidence="2 7" id="KW-0812">Transmembrane</keyword>
<dbReference type="GO" id="GO:0008932">
    <property type="term" value="F:lytic endotransglycosylase activity"/>
    <property type="evidence" value="ECO:0007669"/>
    <property type="project" value="UniProtKB-UniRule"/>
</dbReference>
<comment type="catalytic activity">
    <reaction evidence="7">
        <text>a peptidoglycan chain = a peptidoglycan chain with N-acetyl-1,6-anhydromuramyl-[peptide] at the reducing end + a peptidoglycan chain with N-acetylglucosamine at the non-reducing end.</text>
        <dbReference type="EC" id="4.2.2.29"/>
    </reaction>
</comment>
<evidence type="ECO:0000313" key="9">
    <source>
        <dbReference type="Proteomes" id="UP000295367"/>
    </source>
</evidence>
<evidence type="ECO:0000256" key="2">
    <source>
        <dbReference type="ARBA" id="ARBA00022692"/>
    </source>
</evidence>
<comment type="similarity">
    <text evidence="7">Belongs to the transglycosylase MltG family.</text>
</comment>
<reference evidence="8 9" key="1">
    <citation type="submission" date="2019-03" db="EMBL/GenBank/DDBJ databases">
        <title>Genomic Encyclopedia of Type Strains, Phase IV (KMG-IV): sequencing the most valuable type-strain genomes for metagenomic binning, comparative biology and taxonomic classification.</title>
        <authorList>
            <person name="Goeker M."/>
        </authorList>
    </citation>
    <scope>NUCLEOTIDE SEQUENCE [LARGE SCALE GENOMIC DNA]</scope>
    <source>
        <strain evidence="8 9">DSM 100309</strain>
    </source>
</reference>
<keyword evidence="6 7" id="KW-0961">Cell wall biogenesis/degradation</keyword>
<dbReference type="GO" id="GO:0009252">
    <property type="term" value="P:peptidoglycan biosynthetic process"/>
    <property type="evidence" value="ECO:0007669"/>
    <property type="project" value="UniProtKB-UniRule"/>
</dbReference>
<feature type="site" description="Important for catalytic activity" evidence="7">
    <location>
        <position position="214"/>
    </location>
</feature>
<evidence type="ECO:0000313" key="8">
    <source>
        <dbReference type="EMBL" id="TCV90072.1"/>
    </source>
</evidence>
<dbReference type="HAMAP" id="MF_02065">
    <property type="entry name" value="MltG"/>
    <property type="match status" value="1"/>
</dbReference>
<evidence type="ECO:0000256" key="1">
    <source>
        <dbReference type="ARBA" id="ARBA00022475"/>
    </source>
</evidence>